<sequence length="346" mass="37207">MERISGTFAFSPATTELSDSHGDVRGSRALKAALNAAVDESLHKIAPTAELGRRQACLLEARALDALLRRIEEGSGELEENATCRQPPLRGGSRGVSQTEAPQVSGNAGTLAKIVTCPNGHDLEPRASKSWDNCSECGYRPAKWCGGPQQLPYSCCSCCDFALCGDCSDLAEAGAIATPEQTSLATLRQLAEEACKDPLACLASSDSLLPGQASEEDSRLHAFVVGPVIRQIVSQGDLFVCGAAATAGALNACTEHLPQGKRLQLSWQDLLFKHFQDKLKLKVRDDDGNPVSWKVGKTHIRRVIESFPGMKTRDLIVKDQAAPQNRAAAWKCLVAALRKPYTDIIR</sequence>
<accession>A0A813G9D1</accession>
<reference evidence="2" key="1">
    <citation type="submission" date="2021-02" db="EMBL/GenBank/DDBJ databases">
        <authorList>
            <person name="Dougan E. K."/>
            <person name="Rhodes N."/>
            <person name="Thang M."/>
            <person name="Chan C."/>
        </authorList>
    </citation>
    <scope>NUCLEOTIDE SEQUENCE</scope>
</reference>
<evidence type="ECO:0000256" key="1">
    <source>
        <dbReference type="SAM" id="MobiDB-lite"/>
    </source>
</evidence>
<proteinExistence type="predicted"/>
<gene>
    <name evidence="2" type="ORF">PGLA1383_LOCUS40239</name>
</gene>
<name>A0A813G9D1_POLGL</name>
<feature type="region of interest" description="Disordered" evidence="1">
    <location>
        <begin position="1"/>
        <end position="23"/>
    </location>
</feature>
<protein>
    <submittedName>
        <fullName evidence="2">Uncharacterized protein</fullName>
    </submittedName>
</protein>
<dbReference type="Proteomes" id="UP000654075">
    <property type="component" value="Unassembled WGS sequence"/>
</dbReference>
<evidence type="ECO:0000313" key="3">
    <source>
        <dbReference type="Proteomes" id="UP000654075"/>
    </source>
</evidence>
<keyword evidence="3" id="KW-1185">Reference proteome</keyword>
<comment type="caution">
    <text evidence="2">The sequence shown here is derived from an EMBL/GenBank/DDBJ whole genome shotgun (WGS) entry which is preliminary data.</text>
</comment>
<dbReference type="AlphaFoldDB" id="A0A813G9D1"/>
<feature type="region of interest" description="Disordered" evidence="1">
    <location>
        <begin position="78"/>
        <end position="103"/>
    </location>
</feature>
<organism evidence="2 3">
    <name type="scientific">Polarella glacialis</name>
    <name type="common">Dinoflagellate</name>
    <dbReference type="NCBI Taxonomy" id="89957"/>
    <lineage>
        <taxon>Eukaryota</taxon>
        <taxon>Sar</taxon>
        <taxon>Alveolata</taxon>
        <taxon>Dinophyceae</taxon>
        <taxon>Suessiales</taxon>
        <taxon>Suessiaceae</taxon>
        <taxon>Polarella</taxon>
    </lineage>
</organism>
<dbReference type="EMBL" id="CAJNNV010028075">
    <property type="protein sequence ID" value="CAE8622878.1"/>
    <property type="molecule type" value="Genomic_DNA"/>
</dbReference>
<evidence type="ECO:0000313" key="2">
    <source>
        <dbReference type="EMBL" id="CAE8622878.1"/>
    </source>
</evidence>